<name>A0A0F9QQ79_9ZZZZ</name>
<organism evidence="1">
    <name type="scientific">marine sediment metagenome</name>
    <dbReference type="NCBI Taxonomy" id="412755"/>
    <lineage>
        <taxon>unclassified sequences</taxon>
        <taxon>metagenomes</taxon>
        <taxon>ecological metagenomes</taxon>
    </lineage>
</organism>
<accession>A0A0F9QQ79</accession>
<gene>
    <name evidence="1" type="ORF">LCGC14_0674370</name>
</gene>
<protein>
    <submittedName>
        <fullName evidence="1">Uncharacterized protein</fullName>
    </submittedName>
</protein>
<dbReference type="EMBL" id="LAZR01001337">
    <property type="protein sequence ID" value="KKN46320.1"/>
    <property type="molecule type" value="Genomic_DNA"/>
</dbReference>
<reference evidence="1" key="1">
    <citation type="journal article" date="2015" name="Nature">
        <title>Complex archaea that bridge the gap between prokaryotes and eukaryotes.</title>
        <authorList>
            <person name="Spang A."/>
            <person name="Saw J.H."/>
            <person name="Jorgensen S.L."/>
            <person name="Zaremba-Niedzwiedzka K."/>
            <person name="Martijn J."/>
            <person name="Lind A.E."/>
            <person name="van Eijk R."/>
            <person name="Schleper C."/>
            <person name="Guy L."/>
            <person name="Ettema T.J."/>
        </authorList>
    </citation>
    <scope>NUCLEOTIDE SEQUENCE</scope>
</reference>
<sequence>MQRYGTPMKARIDKRLTERGARRRHEISRGMDDEANELHPAEVRLLEHEGLLGLRTDCAGQHDDDCTRCDEIHEEHEDHPNLDGGCPLCPDWDAMADSFQER</sequence>
<proteinExistence type="predicted"/>
<comment type="caution">
    <text evidence="1">The sequence shown here is derived from an EMBL/GenBank/DDBJ whole genome shotgun (WGS) entry which is preliminary data.</text>
</comment>
<evidence type="ECO:0000313" key="1">
    <source>
        <dbReference type="EMBL" id="KKN46320.1"/>
    </source>
</evidence>
<dbReference type="AlphaFoldDB" id="A0A0F9QQ79"/>